<keyword evidence="2" id="KW-1185">Reference proteome</keyword>
<organism evidence="1 2">
    <name type="scientific">Glomus cerebriforme</name>
    <dbReference type="NCBI Taxonomy" id="658196"/>
    <lineage>
        <taxon>Eukaryota</taxon>
        <taxon>Fungi</taxon>
        <taxon>Fungi incertae sedis</taxon>
        <taxon>Mucoromycota</taxon>
        <taxon>Glomeromycotina</taxon>
        <taxon>Glomeromycetes</taxon>
        <taxon>Glomerales</taxon>
        <taxon>Glomeraceae</taxon>
        <taxon>Glomus</taxon>
    </lineage>
</organism>
<reference evidence="1 2" key="1">
    <citation type="submission" date="2018-06" db="EMBL/GenBank/DDBJ databases">
        <title>Comparative genomics reveals the genomic features of Rhizophagus irregularis, R. cerebriforme, R. diaphanum and Gigaspora rosea, and their symbiotic lifestyle signature.</title>
        <authorList>
            <person name="Morin E."/>
            <person name="San Clemente H."/>
            <person name="Chen E.C.H."/>
            <person name="De La Providencia I."/>
            <person name="Hainaut M."/>
            <person name="Kuo A."/>
            <person name="Kohler A."/>
            <person name="Murat C."/>
            <person name="Tang N."/>
            <person name="Roy S."/>
            <person name="Loubradou J."/>
            <person name="Henrissat B."/>
            <person name="Grigoriev I.V."/>
            <person name="Corradi N."/>
            <person name="Roux C."/>
            <person name="Martin F.M."/>
        </authorList>
    </citation>
    <scope>NUCLEOTIDE SEQUENCE [LARGE SCALE GENOMIC DNA]</scope>
    <source>
        <strain evidence="1 2">DAOM 227022</strain>
    </source>
</reference>
<dbReference type="AlphaFoldDB" id="A0A397TE51"/>
<comment type="caution">
    <text evidence="1">The sequence shown here is derived from an EMBL/GenBank/DDBJ whole genome shotgun (WGS) entry which is preliminary data.</text>
</comment>
<name>A0A397TE51_9GLOM</name>
<proteinExistence type="predicted"/>
<protein>
    <submittedName>
        <fullName evidence="1">Uncharacterized protein</fullName>
    </submittedName>
</protein>
<evidence type="ECO:0000313" key="1">
    <source>
        <dbReference type="EMBL" id="RIA94755.1"/>
    </source>
</evidence>
<gene>
    <name evidence="1" type="ORF">C1645_734540</name>
</gene>
<accession>A0A397TE51</accession>
<sequence length="161" mass="19198">MTFHDCEELAKTTPYQYRMNLLKSKIEIMPVHYDTTLLFHIKLQGWNRWNITTYPPVAPNFVAGIRLRYNTADDVHNKMRNGWMRELRESKKVIIIIKQLTAGHRFILIIKAYWKRIFFDNVIQFYGITTHHQEKGLKRIQNIDTANVIMMLSMRSSEVVK</sequence>
<dbReference type="Proteomes" id="UP000265703">
    <property type="component" value="Unassembled WGS sequence"/>
</dbReference>
<evidence type="ECO:0000313" key="2">
    <source>
        <dbReference type="Proteomes" id="UP000265703"/>
    </source>
</evidence>
<dbReference type="EMBL" id="QKYT01000074">
    <property type="protein sequence ID" value="RIA94755.1"/>
    <property type="molecule type" value="Genomic_DNA"/>
</dbReference>